<sequence length="81" mass="9142">MFVCYCQVPCGCHFLLLAFSQIITLLDCSALFIFSGCPTFWDDIRCWYRAEVGQVVRVSCANVSQLFADNQGKSVPSKHQQ</sequence>
<evidence type="ECO:0000313" key="3">
    <source>
        <dbReference type="Proteomes" id="UP001434883"/>
    </source>
</evidence>
<proteinExistence type="predicted"/>
<gene>
    <name evidence="2" type="ORF">XENOCAPTIV_003874</name>
</gene>
<keyword evidence="3" id="KW-1185">Reference proteome</keyword>
<dbReference type="Gene3D" id="4.10.1240.10">
    <property type="entry name" value="GPCR, family 2, extracellular hormone receptor domain"/>
    <property type="match status" value="1"/>
</dbReference>
<reference evidence="2 3" key="1">
    <citation type="submission" date="2021-06" db="EMBL/GenBank/DDBJ databases">
        <authorList>
            <person name="Palmer J.M."/>
        </authorList>
    </citation>
    <scope>NUCLEOTIDE SEQUENCE [LARGE SCALE GENOMIC DNA]</scope>
    <source>
        <strain evidence="2 3">XC_2019</strain>
        <tissue evidence="2">Muscle</tissue>
    </source>
</reference>
<comment type="caution">
    <text evidence="2">The sequence shown here is derived from an EMBL/GenBank/DDBJ whole genome shotgun (WGS) entry which is preliminary data.</text>
</comment>
<evidence type="ECO:0000313" key="2">
    <source>
        <dbReference type="EMBL" id="MEQ2209777.1"/>
    </source>
</evidence>
<protein>
    <recommendedName>
        <fullName evidence="1">G-protein coupled receptors family 2 profile 1 domain-containing protein</fullName>
    </recommendedName>
</protein>
<dbReference type="Pfam" id="PF02793">
    <property type="entry name" value="HRM"/>
    <property type="match status" value="1"/>
</dbReference>
<name>A0ABV0RNJ4_9TELE</name>
<dbReference type="InterPro" id="IPR036445">
    <property type="entry name" value="GPCR_2_extracell_dom_sf"/>
</dbReference>
<evidence type="ECO:0000259" key="1">
    <source>
        <dbReference type="PROSITE" id="PS50227"/>
    </source>
</evidence>
<accession>A0ABV0RNJ4</accession>
<feature type="domain" description="G-protein coupled receptors family 2 profile 1" evidence="1">
    <location>
        <begin position="37"/>
        <end position="72"/>
    </location>
</feature>
<organism evidence="2 3">
    <name type="scientific">Xenoophorus captivus</name>
    <dbReference type="NCBI Taxonomy" id="1517983"/>
    <lineage>
        <taxon>Eukaryota</taxon>
        <taxon>Metazoa</taxon>
        <taxon>Chordata</taxon>
        <taxon>Craniata</taxon>
        <taxon>Vertebrata</taxon>
        <taxon>Euteleostomi</taxon>
        <taxon>Actinopterygii</taxon>
        <taxon>Neopterygii</taxon>
        <taxon>Teleostei</taxon>
        <taxon>Neoteleostei</taxon>
        <taxon>Acanthomorphata</taxon>
        <taxon>Ovalentaria</taxon>
        <taxon>Atherinomorphae</taxon>
        <taxon>Cyprinodontiformes</taxon>
        <taxon>Goodeidae</taxon>
        <taxon>Xenoophorus</taxon>
    </lineage>
</organism>
<dbReference type="PROSITE" id="PS50227">
    <property type="entry name" value="G_PROTEIN_RECEP_F2_3"/>
    <property type="match status" value="1"/>
</dbReference>
<dbReference type="SUPFAM" id="SSF111418">
    <property type="entry name" value="Hormone receptor domain"/>
    <property type="match status" value="1"/>
</dbReference>
<dbReference type="InterPro" id="IPR001879">
    <property type="entry name" value="GPCR_2_extracellular_dom"/>
</dbReference>
<dbReference type="Proteomes" id="UP001434883">
    <property type="component" value="Unassembled WGS sequence"/>
</dbReference>
<dbReference type="EMBL" id="JAHRIN010051813">
    <property type="protein sequence ID" value="MEQ2209777.1"/>
    <property type="molecule type" value="Genomic_DNA"/>
</dbReference>